<keyword evidence="2" id="KW-1185">Reference proteome</keyword>
<organism evidence="1 2">
    <name type="scientific">Micromonospora matsumotoense</name>
    <dbReference type="NCBI Taxonomy" id="121616"/>
    <lineage>
        <taxon>Bacteria</taxon>
        <taxon>Bacillati</taxon>
        <taxon>Actinomycetota</taxon>
        <taxon>Actinomycetes</taxon>
        <taxon>Micromonosporales</taxon>
        <taxon>Micromonosporaceae</taxon>
        <taxon>Micromonospora</taxon>
    </lineage>
</organism>
<dbReference type="EMBL" id="FMCU01000032">
    <property type="protein sequence ID" value="SCF49153.1"/>
    <property type="molecule type" value="Genomic_DNA"/>
</dbReference>
<evidence type="ECO:0000313" key="2">
    <source>
        <dbReference type="Proteomes" id="UP000198797"/>
    </source>
</evidence>
<dbReference type="AlphaFoldDB" id="A0A1C5AVH3"/>
<protein>
    <submittedName>
        <fullName evidence="1">Uncharacterized protein</fullName>
    </submittedName>
</protein>
<sequence length="621" mass="67303">MATINPIEISVVVMHHPRRSDRIPALLAACRPLPVQVVVDPDPDGPPSPLRTAKRAWAAIAPGATHHVVLQDDILPTAGFAEHLHRALAARPTDGVTLSVQQTSPRNSYAVRRTALAGRPFAQMSAAEWTPTLALALPVAYAEELARFLAGIPDEEVDDDGPVTRFCAERAIQVVATVPNLVEHADLVSLCIYGDQGRRPAIVYAEDLKIPSAWWESDPAAPVPAPERPGGGGVAVELRESRCGLRLVSLSADEPLQHPFTWDWRDQAQLVGVPAERMIADWRTAVTGAGSGSPATPGGVRPALSLEIWAAGYLLGADLRRHVPAADPGADRDFTDLVPPLRRCAIRSWVEMGLTTRDRRTLTPDGWAALVDLGLLAVTAGGRFATQEPLPRSRPDDHDPAELTGVLRRMAHREASALLLRPNLTAWVVSPTTRVLVRAWPCPWCGTDAGAADPTALEPMDEVRMWRPDESGESAAVTLHALSCEWLTARSVLPLVRAVQDDRGDLPTDVSTRAAAVAEVLARAPGTSLADLLAEVDARESWWTVESLTAGQPDHTQPVRPVLPASTRLAPSVARPGRDRDLVGPHVLFPHRLDDEPVGLRETYLRYRAEAYPWTEARPVR</sequence>
<dbReference type="STRING" id="121616.GA0070216_13225"/>
<proteinExistence type="predicted"/>
<evidence type="ECO:0000313" key="1">
    <source>
        <dbReference type="EMBL" id="SCF49153.1"/>
    </source>
</evidence>
<dbReference type="OrthoDB" id="5084266at2"/>
<reference evidence="2" key="1">
    <citation type="submission" date="2016-06" db="EMBL/GenBank/DDBJ databases">
        <authorList>
            <person name="Varghese N."/>
            <person name="Submissions Spin"/>
        </authorList>
    </citation>
    <scope>NUCLEOTIDE SEQUENCE [LARGE SCALE GENOMIC DNA]</scope>
    <source>
        <strain evidence="2">DSM 44100</strain>
    </source>
</reference>
<name>A0A1C5AVH3_9ACTN</name>
<dbReference type="Proteomes" id="UP000198797">
    <property type="component" value="Unassembled WGS sequence"/>
</dbReference>
<gene>
    <name evidence="1" type="ORF">GA0070216_13225</name>
</gene>
<dbReference type="RefSeq" id="WP_091254136.1">
    <property type="nucleotide sequence ID" value="NZ_FMCU01000032.1"/>
</dbReference>
<accession>A0A1C5AVH3</accession>